<protein>
    <submittedName>
        <fullName evidence="1">Uncharacterized protein</fullName>
    </submittedName>
</protein>
<gene>
    <name evidence="1" type="ORF">H6G74_10805</name>
</gene>
<dbReference type="Proteomes" id="UP000603457">
    <property type="component" value="Unassembled WGS sequence"/>
</dbReference>
<proteinExistence type="predicted"/>
<comment type="caution">
    <text evidence="1">The sequence shown here is derived from an EMBL/GenBank/DDBJ whole genome shotgun (WGS) entry which is preliminary data.</text>
</comment>
<sequence>MKVGLAFLLSTQHSALSTFKLDVQLAKLSHRFWLIFSHNCDVGLMQ</sequence>
<evidence type="ECO:0000313" key="2">
    <source>
        <dbReference type="Proteomes" id="UP000603457"/>
    </source>
</evidence>
<name>A0ABR8FU59_9NOSO</name>
<evidence type="ECO:0000313" key="1">
    <source>
        <dbReference type="EMBL" id="MBD2594816.1"/>
    </source>
</evidence>
<dbReference type="RefSeq" id="WP_190967659.1">
    <property type="nucleotide sequence ID" value="NZ_JACJTB010000010.1"/>
</dbReference>
<dbReference type="EMBL" id="JACJTB010000010">
    <property type="protein sequence ID" value="MBD2594816.1"/>
    <property type="molecule type" value="Genomic_DNA"/>
</dbReference>
<keyword evidence="2" id="KW-1185">Reference proteome</keyword>
<accession>A0ABR8FU59</accession>
<reference evidence="1 2" key="1">
    <citation type="journal article" date="2020" name="ISME J.">
        <title>Comparative genomics reveals insights into cyanobacterial evolution and habitat adaptation.</title>
        <authorList>
            <person name="Chen M.Y."/>
            <person name="Teng W.K."/>
            <person name="Zhao L."/>
            <person name="Hu C.X."/>
            <person name="Zhou Y.K."/>
            <person name="Han B.P."/>
            <person name="Song L.R."/>
            <person name="Shu W.S."/>
        </authorList>
    </citation>
    <scope>NUCLEOTIDE SEQUENCE [LARGE SCALE GENOMIC DNA]</scope>
    <source>
        <strain evidence="1 2">FACHB-130</strain>
    </source>
</reference>
<organism evidence="1 2">
    <name type="scientific">Nostoc spongiaeforme FACHB-130</name>
    <dbReference type="NCBI Taxonomy" id="1357510"/>
    <lineage>
        <taxon>Bacteria</taxon>
        <taxon>Bacillati</taxon>
        <taxon>Cyanobacteriota</taxon>
        <taxon>Cyanophyceae</taxon>
        <taxon>Nostocales</taxon>
        <taxon>Nostocaceae</taxon>
        <taxon>Nostoc</taxon>
    </lineage>
</organism>